<sequence>MAAMSFDPETHWTHPARPFADFRVGEVFRAPSRTMTEGIFAAFQTASGDNHPIHYDRAYLKRRGHPELYAHGYQTLIQAAIGASPLAHEMGDALIGFLEQSSRFLAPVYCGDTLYPAFEITALTEGSTTGVMELKVTIHNQDSVLVVEGMQKYLLTL</sequence>
<dbReference type="SUPFAM" id="SSF54637">
    <property type="entry name" value="Thioesterase/thiol ester dehydrase-isomerase"/>
    <property type="match status" value="1"/>
</dbReference>
<evidence type="ECO:0000313" key="3">
    <source>
        <dbReference type="Proteomes" id="UP000325785"/>
    </source>
</evidence>
<dbReference type="PANTHER" id="PTHR43664">
    <property type="entry name" value="MONOAMINE OXIDASE-RELATED"/>
    <property type="match status" value="1"/>
</dbReference>
<dbReference type="EMBL" id="CP031598">
    <property type="protein sequence ID" value="QEW27390.1"/>
    <property type="molecule type" value="Genomic_DNA"/>
</dbReference>
<dbReference type="Proteomes" id="UP000325785">
    <property type="component" value="Chromosome"/>
</dbReference>
<protein>
    <submittedName>
        <fullName evidence="2">Bifunctional protein PaaZ</fullName>
    </submittedName>
</protein>
<dbReference type="AlphaFoldDB" id="A0A5P3AFN3"/>
<gene>
    <name evidence="2" type="primary">paaZ_1</name>
    <name evidence="2" type="ORF">RIdsm_03205</name>
</gene>
<dbReference type="RefSeq" id="WP_201455584.1">
    <property type="nucleotide sequence ID" value="NZ_CP031598.1"/>
</dbReference>
<reference evidence="2 3" key="1">
    <citation type="submission" date="2018-08" db="EMBL/GenBank/DDBJ databases">
        <title>Genetic Globetrotter - A new plasmid hitch-hiking vast phylogenetic and geographic distances.</title>
        <authorList>
            <person name="Vollmers J."/>
            <person name="Petersen J."/>
        </authorList>
    </citation>
    <scope>NUCLEOTIDE SEQUENCE [LARGE SCALE GENOMIC DNA]</scope>
    <source>
        <strain evidence="2 3">DSM 26383</strain>
    </source>
</reference>
<dbReference type="Gene3D" id="3.10.129.10">
    <property type="entry name" value="Hotdog Thioesterase"/>
    <property type="match status" value="1"/>
</dbReference>
<organism evidence="2 3">
    <name type="scientific">Roseovarius indicus</name>
    <dbReference type="NCBI Taxonomy" id="540747"/>
    <lineage>
        <taxon>Bacteria</taxon>
        <taxon>Pseudomonadati</taxon>
        <taxon>Pseudomonadota</taxon>
        <taxon>Alphaproteobacteria</taxon>
        <taxon>Rhodobacterales</taxon>
        <taxon>Roseobacteraceae</taxon>
        <taxon>Roseovarius</taxon>
    </lineage>
</organism>
<evidence type="ECO:0000259" key="1">
    <source>
        <dbReference type="Pfam" id="PF01575"/>
    </source>
</evidence>
<dbReference type="InterPro" id="IPR029069">
    <property type="entry name" value="HotDog_dom_sf"/>
</dbReference>
<proteinExistence type="predicted"/>
<dbReference type="InterPro" id="IPR002539">
    <property type="entry name" value="MaoC-like_dom"/>
</dbReference>
<dbReference type="KEGG" id="rid:RIdsm_03205"/>
<dbReference type="InterPro" id="IPR052342">
    <property type="entry name" value="MCH/BMMD"/>
</dbReference>
<name>A0A5P3AFN3_9RHOB</name>
<accession>A0A5P3AFN3</accession>
<dbReference type="PANTHER" id="PTHR43664:SF1">
    <property type="entry name" value="BETA-METHYLMALYL-COA DEHYDRATASE"/>
    <property type="match status" value="1"/>
</dbReference>
<dbReference type="CDD" id="cd03441">
    <property type="entry name" value="R_hydratase_like"/>
    <property type="match status" value="1"/>
</dbReference>
<feature type="domain" description="MaoC-like" evidence="1">
    <location>
        <begin position="24"/>
        <end position="137"/>
    </location>
</feature>
<evidence type="ECO:0000313" key="2">
    <source>
        <dbReference type="EMBL" id="QEW27390.1"/>
    </source>
</evidence>
<dbReference type="Pfam" id="PF01575">
    <property type="entry name" value="MaoC_dehydratas"/>
    <property type="match status" value="1"/>
</dbReference>